<organism evidence="2 3">
    <name type="scientific">Gonapodya prolifera (strain JEL478)</name>
    <name type="common">Monoblepharis prolifera</name>
    <dbReference type="NCBI Taxonomy" id="1344416"/>
    <lineage>
        <taxon>Eukaryota</taxon>
        <taxon>Fungi</taxon>
        <taxon>Fungi incertae sedis</taxon>
        <taxon>Chytridiomycota</taxon>
        <taxon>Chytridiomycota incertae sedis</taxon>
        <taxon>Monoblepharidomycetes</taxon>
        <taxon>Monoblepharidales</taxon>
        <taxon>Gonapodyaceae</taxon>
        <taxon>Gonapodya</taxon>
    </lineage>
</organism>
<dbReference type="Proteomes" id="UP000070544">
    <property type="component" value="Unassembled WGS sequence"/>
</dbReference>
<gene>
    <name evidence="2" type="ORF">M427DRAFT_58915</name>
</gene>
<dbReference type="EMBL" id="KQ965781">
    <property type="protein sequence ID" value="KXS13198.1"/>
    <property type="molecule type" value="Genomic_DNA"/>
</dbReference>
<evidence type="ECO:0000313" key="3">
    <source>
        <dbReference type="Proteomes" id="UP000070544"/>
    </source>
</evidence>
<feature type="compositionally biased region" description="Basic and acidic residues" evidence="1">
    <location>
        <begin position="1"/>
        <end position="20"/>
    </location>
</feature>
<dbReference type="AlphaFoldDB" id="A0A139A961"/>
<name>A0A139A961_GONPJ</name>
<evidence type="ECO:0000256" key="1">
    <source>
        <dbReference type="SAM" id="MobiDB-lite"/>
    </source>
</evidence>
<protein>
    <submittedName>
        <fullName evidence="2">Uncharacterized protein</fullName>
    </submittedName>
</protein>
<evidence type="ECO:0000313" key="2">
    <source>
        <dbReference type="EMBL" id="KXS13198.1"/>
    </source>
</evidence>
<feature type="region of interest" description="Disordered" evidence="1">
    <location>
        <begin position="1"/>
        <end position="21"/>
    </location>
</feature>
<sequence length="449" mass="49372">MANERPLDPEKAFGESRRPDGQGYLNSLSSLAREAVAQARQVTKKALISIAILRSVSLLLILRFFSSVLLRSAEPWARFIHRVVGRGVQNCTGVLGDMVLTTNVITACSPALGPTDVEVPGSCINATTWSSIWGHVFRNPRDKDGAVDSCLARRLKALNDAVFSEKCEKALRWYFEIAYYLLLHTQTKHNFPFSYCGLHATAVLATLAIRVSTSEANFGGFIRQMVAVNASIDIHDVKSLTTFMRNVRCSDVARARLYESAEMDSRGDNVRIDVISLVKKTFEPNATSLTRTLVQQPIWGPGAYQWRDLKGGGCLCHRNATSVSYPGNDVMNMDLTCPDVNVTDLDFAKSACVFYGGMTPSQAAEVTAEQIAVAIRHKEEALLKLGTVLSATHFDVLKSMVMESESVKHGLLNSLVMSNAKKTMESVCKEAEHVRSKATGEMTNVRKKS</sequence>
<proteinExistence type="predicted"/>
<keyword evidence="3" id="KW-1185">Reference proteome</keyword>
<reference evidence="2 3" key="1">
    <citation type="journal article" date="2015" name="Genome Biol. Evol.">
        <title>Phylogenomic analyses indicate that early fungi evolved digesting cell walls of algal ancestors of land plants.</title>
        <authorList>
            <person name="Chang Y."/>
            <person name="Wang S."/>
            <person name="Sekimoto S."/>
            <person name="Aerts A.L."/>
            <person name="Choi C."/>
            <person name="Clum A."/>
            <person name="LaButti K.M."/>
            <person name="Lindquist E.A."/>
            <person name="Yee Ngan C."/>
            <person name="Ohm R.A."/>
            <person name="Salamov A.A."/>
            <person name="Grigoriev I.V."/>
            <person name="Spatafora J.W."/>
            <person name="Berbee M.L."/>
        </authorList>
    </citation>
    <scope>NUCLEOTIDE SEQUENCE [LARGE SCALE GENOMIC DNA]</scope>
    <source>
        <strain evidence="2 3">JEL478</strain>
    </source>
</reference>
<accession>A0A139A961</accession>